<comment type="caution">
    <text evidence="1">The sequence shown here is derived from an EMBL/GenBank/DDBJ whole genome shotgun (WGS) entry which is preliminary data.</text>
</comment>
<evidence type="ECO:0000313" key="2">
    <source>
        <dbReference type="Proteomes" id="UP000373149"/>
    </source>
</evidence>
<evidence type="ECO:0008006" key="3">
    <source>
        <dbReference type="Google" id="ProtNLM"/>
    </source>
</evidence>
<dbReference type="Gene3D" id="4.10.410.40">
    <property type="match status" value="1"/>
</dbReference>
<reference evidence="1 2" key="1">
    <citation type="submission" date="2019-09" db="EMBL/GenBank/DDBJ databases">
        <authorList>
            <person name="Duangmal K."/>
            <person name="Teo W.F.A."/>
            <person name="Lipun K."/>
        </authorList>
    </citation>
    <scope>NUCLEOTIDE SEQUENCE [LARGE SCALE GENOMIC DNA]</scope>
    <source>
        <strain evidence="1 2">K1PN6</strain>
    </source>
</reference>
<dbReference type="AlphaFoldDB" id="A0A5N8X7M5"/>
<gene>
    <name evidence="1" type="ORF">FPZ41_45790</name>
</gene>
<accession>A0A5N8X7M5</accession>
<protein>
    <recommendedName>
        <fullName evidence="3">Phage tail protein</fullName>
    </recommendedName>
</protein>
<dbReference type="RefSeq" id="WP_152870743.1">
    <property type="nucleotide sequence ID" value="NZ_VMNX01000450.1"/>
</dbReference>
<evidence type="ECO:0000313" key="1">
    <source>
        <dbReference type="EMBL" id="MPY55461.1"/>
    </source>
</evidence>
<sequence>MAVHGKNAVVMINTTDISEYCNSVAPKRSADSHDTTTFGKTAHTYQGGLLDGTVSIEGFYESGTTGPKTALEGALGQTVDFVYRPEGTGSGKPQQSGDAVVTSYEETTPVADMITFKAELQLSDTFALTTQPTTP</sequence>
<dbReference type="Proteomes" id="UP000373149">
    <property type="component" value="Unassembled WGS sequence"/>
</dbReference>
<keyword evidence="2" id="KW-1185">Reference proteome</keyword>
<dbReference type="EMBL" id="VMNX01000450">
    <property type="protein sequence ID" value="MPY55461.1"/>
    <property type="molecule type" value="Genomic_DNA"/>
</dbReference>
<name>A0A5N8X7M5_9ACTN</name>
<organism evidence="1 2">
    <name type="scientific">Streptomyces acidicola</name>
    <dbReference type="NCBI Taxonomy" id="2596892"/>
    <lineage>
        <taxon>Bacteria</taxon>
        <taxon>Bacillati</taxon>
        <taxon>Actinomycetota</taxon>
        <taxon>Actinomycetes</taxon>
        <taxon>Kitasatosporales</taxon>
        <taxon>Streptomycetaceae</taxon>
        <taxon>Streptomyces</taxon>
    </lineage>
</organism>
<proteinExistence type="predicted"/>